<feature type="domain" description="GGDEF" evidence="2">
    <location>
        <begin position="124"/>
        <end position="257"/>
    </location>
</feature>
<dbReference type="InterPro" id="IPR050469">
    <property type="entry name" value="Diguanylate_Cyclase"/>
</dbReference>
<feature type="transmembrane region" description="Helical" evidence="1">
    <location>
        <begin position="60"/>
        <end position="80"/>
    </location>
</feature>
<evidence type="ECO:0000259" key="2">
    <source>
        <dbReference type="PROSITE" id="PS50887"/>
    </source>
</evidence>
<dbReference type="PANTHER" id="PTHR45138">
    <property type="entry name" value="REGULATORY COMPONENTS OF SENSORY TRANSDUCTION SYSTEM"/>
    <property type="match status" value="1"/>
</dbReference>
<dbReference type="CDD" id="cd01949">
    <property type="entry name" value="GGDEF"/>
    <property type="match status" value="1"/>
</dbReference>
<evidence type="ECO:0000313" key="4">
    <source>
        <dbReference type="Proteomes" id="UP000784880"/>
    </source>
</evidence>
<comment type="caution">
    <text evidence="3">The sequence shown here is derived from an EMBL/GenBank/DDBJ whole genome shotgun (WGS) entry which is preliminary data.</text>
</comment>
<name>A0ABS6JD20_9BACI</name>
<keyword evidence="1" id="KW-1133">Transmembrane helix</keyword>
<accession>A0ABS6JD20</accession>
<dbReference type="RefSeq" id="WP_217064224.1">
    <property type="nucleotide sequence ID" value="NZ_JAHQCS010000017.1"/>
</dbReference>
<dbReference type="Pfam" id="PF00990">
    <property type="entry name" value="GGDEF"/>
    <property type="match status" value="1"/>
</dbReference>
<dbReference type="InterPro" id="IPR000160">
    <property type="entry name" value="GGDEF_dom"/>
</dbReference>
<feature type="transmembrane region" description="Helical" evidence="1">
    <location>
        <begin position="6"/>
        <end position="24"/>
    </location>
</feature>
<dbReference type="EMBL" id="JAHQCS010000017">
    <property type="protein sequence ID" value="MBU9710330.1"/>
    <property type="molecule type" value="Genomic_DNA"/>
</dbReference>
<organism evidence="3 4">
    <name type="scientific">Evansella tamaricis</name>
    <dbReference type="NCBI Taxonomy" id="2069301"/>
    <lineage>
        <taxon>Bacteria</taxon>
        <taxon>Bacillati</taxon>
        <taxon>Bacillota</taxon>
        <taxon>Bacilli</taxon>
        <taxon>Bacillales</taxon>
        <taxon>Bacillaceae</taxon>
        <taxon>Evansella</taxon>
    </lineage>
</organism>
<keyword evidence="1" id="KW-0812">Transmembrane</keyword>
<keyword evidence="4" id="KW-1185">Reference proteome</keyword>
<keyword evidence="1" id="KW-0472">Membrane</keyword>
<evidence type="ECO:0000313" key="3">
    <source>
        <dbReference type="EMBL" id="MBU9710330.1"/>
    </source>
</evidence>
<protein>
    <submittedName>
        <fullName evidence="3">GGDEF domain-containing protein</fullName>
    </submittedName>
</protein>
<gene>
    <name evidence="3" type="ORF">KS419_00945</name>
</gene>
<dbReference type="PROSITE" id="PS50887">
    <property type="entry name" value="GGDEF"/>
    <property type="match status" value="1"/>
</dbReference>
<dbReference type="SMART" id="SM00267">
    <property type="entry name" value="GGDEF"/>
    <property type="match status" value="1"/>
</dbReference>
<sequence>MTYFAVLVTIAVGICIGVISTSKLPKGWKVFFLVTFCNLHITIMANIVLRGYDQLLTLEIIYWILTYIAGYTSFYLIEYLRTSNMLLKKYKEEAIVDYLTGLNNYRSFNSMYGVILTNAINKGEQLSVLFIDIDHFKKVNDTYGHPEGDIVLKKLGELLKSNTRSYDIVSRNGGEEFSVILLDLPLENAANVGEKLRTIIEGTSFELSDGTIIHITVSVGVANYPTTTADPDNLLVDADKALYKAKKAGRNMVIVKE</sequence>
<dbReference type="PANTHER" id="PTHR45138:SF9">
    <property type="entry name" value="DIGUANYLATE CYCLASE DGCM-RELATED"/>
    <property type="match status" value="1"/>
</dbReference>
<evidence type="ECO:0000256" key="1">
    <source>
        <dbReference type="SAM" id="Phobius"/>
    </source>
</evidence>
<reference evidence="3 4" key="1">
    <citation type="submission" date="2021-06" db="EMBL/GenBank/DDBJ databases">
        <title>Bacillus sp. RD4P76, an endophyte from a halophyte.</title>
        <authorList>
            <person name="Sun J.-Q."/>
        </authorList>
    </citation>
    <scope>NUCLEOTIDE SEQUENCE [LARGE SCALE GENOMIC DNA]</scope>
    <source>
        <strain evidence="3 4">CGMCC 1.15917</strain>
    </source>
</reference>
<proteinExistence type="predicted"/>
<feature type="transmembrane region" description="Helical" evidence="1">
    <location>
        <begin position="31"/>
        <end position="48"/>
    </location>
</feature>
<dbReference type="Proteomes" id="UP000784880">
    <property type="component" value="Unassembled WGS sequence"/>
</dbReference>
<dbReference type="NCBIfam" id="TIGR00254">
    <property type="entry name" value="GGDEF"/>
    <property type="match status" value="1"/>
</dbReference>